<reference evidence="1" key="1">
    <citation type="submission" date="2023-10" db="EMBL/GenBank/DDBJ databases">
        <authorList>
            <person name="Rodriguez Cubillos JULIANA M."/>
            <person name="De Vega J."/>
        </authorList>
    </citation>
    <scope>NUCLEOTIDE SEQUENCE</scope>
</reference>
<evidence type="ECO:0000313" key="1">
    <source>
        <dbReference type="EMBL" id="CAJ2635503.1"/>
    </source>
</evidence>
<gene>
    <name evidence="1" type="ORF">MILVUS5_LOCUS6172</name>
</gene>
<sequence>MRSAANGMQNDFTEDELSDQILRQAQNFLPHKYEVVSMVLFQKVRLICYQGMLLCAKFCRKEQSSVRYIPRYTFSWLVKPMWLVIKFLHRAVDLTLVPSVAIGRDLQAARVTAANKIRLWNKGVDFESFHTQYRSHEMKLRPKPLIVHVGWLGVEKSLDFLKGLMDKLPEA</sequence>
<dbReference type="Proteomes" id="UP001177021">
    <property type="component" value="Unassembled WGS sequence"/>
</dbReference>
<keyword evidence="2" id="KW-1185">Reference proteome</keyword>
<protein>
    <submittedName>
        <fullName evidence="1">Uncharacterized protein</fullName>
    </submittedName>
</protein>
<proteinExistence type="predicted"/>
<organism evidence="1 2">
    <name type="scientific">Trifolium pratense</name>
    <name type="common">Red clover</name>
    <dbReference type="NCBI Taxonomy" id="57577"/>
    <lineage>
        <taxon>Eukaryota</taxon>
        <taxon>Viridiplantae</taxon>
        <taxon>Streptophyta</taxon>
        <taxon>Embryophyta</taxon>
        <taxon>Tracheophyta</taxon>
        <taxon>Spermatophyta</taxon>
        <taxon>Magnoliopsida</taxon>
        <taxon>eudicotyledons</taxon>
        <taxon>Gunneridae</taxon>
        <taxon>Pentapetalae</taxon>
        <taxon>rosids</taxon>
        <taxon>fabids</taxon>
        <taxon>Fabales</taxon>
        <taxon>Fabaceae</taxon>
        <taxon>Papilionoideae</taxon>
        <taxon>50 kb inversion clade</taxon>
        <taxon>NPAAA clade</taxon>
        <taxon>Hologalegina</taxon>
        <taxon>IRL clade</taxon>
        <taxon>Trifolieae</taxon>
        <taxon>Trifolium</taxon>
    </lineage>
</organism>
<evidence type="ECO:0000313" key="2">
    <source>
        <dbReference type="Proteomes" id="UP001177021"/>
    </source>
</evidence>
<comment type="caution">
    <text evidence="1">The sequence shown here is derived from an EMBL/GenBank/DDBJ whole genome shotgun (WGS) entry which is preliminary data.</text>
</comment>
<dbReference type="EMBL" id="CASHSV030000002">
    <property type="protein sequence ID" value="CAJ2635503.1"/>
    <property type="molecule type" value="Genomic_DNA"/>
</dbReference>
<accession>A0ACB0IUD5</accession>
<name>A0ACB0IUD5_TRIPR</name>